<dbReference type="PANTHER" id="PTHR40266:SF2">
    <property type="entry name" value="TOXIN HIGB-1"/>
    <property type="match status" value="1"/>
</dbReference>
<dbReference type="Proteomes" id="UP001220610">
    <property type="component" value="Chromosome"/>
</dbReference>
<dbReference type="NCBIfam" id="TIGR02385">
    <property type="entry name" value="RelE_StbE"/>
    <property type="match status" value="1"/>
</dbReference>
<dbReference type="AlphaFoldDB" id="A0AAJ5WPB2"/>
<gene>
    <name evidence="2" type="ORF">P0Y53_18220</name>
</gene>
<organism evidence="2 3">
    <name type="scientific">Candidatus Pseudobacter hemicellulosilyticus</name>
    <dbReference type="NCBI Taxonomy" id="3121375"/>
    <lineage>
        <taxon>Bacteria</taxon>
        <taxon>Pseudomonadati</taxon>
        <taxon>Bacteroidota</taxon>
        <taxon>Chitinophagia</taxon>
        <taxon>Chitinophagales</taxon>
        <taxon>Chitinophagaceae</taxon>
        <taxon>Pseudobacter</taxon>
    </lineage>
</organism>
<evidence type="ECO:0000313" key="3">
    <source>
        <dbReference type="Proteomes" id="UP001220610"/>
    </source>
</evidence>
<dbReference type="InterPro" id="IPR035093">
    <property type="entry name" value="RelE/ParE_toxin_dom_sf"/>
</dbReference>
<dbReference type="PANTHER" id="PTHR40266">
    <property type="entry name" value="TOXIN HIGB-1"/>
    <property type="match status" value="1"/>
</dbReference>
<evidence type="ECO:0000313" key="2">
    <source>
        <dbReference type="EMBL" id="WEK34426.1"/>
    </source>
</evidence>
<dbReference type="SUPFAM" id="SSF143011">
    <property type="entry name" value="RelE-like"/>
    <property type="match status" value="1"/>
</dbReference>
<protein>
    <submittedName>
        <fullName evidence="2">Type II toxin-antitoxin system mRNA interferase toxin, RelE/StbE family</fullName>
    </submittedName>
</protein>
<sequence>MIVSIRHKGLRLLWEKGDASKLPAAQVPKLLFILDTLDTMVSLEPLASLASLRLHPLTGMYKGFWSLHVSGNYRVIFVYDEGDVYLVNYLDYH</sequence>
<dbReference type="InterPro" id="IPR007712">
    <property type="entry name" value="RelE/ParE_toxin"/>
</dbReference>
<dbReference type="Gene3D" id="3.30.2310.20">
    <property type="entry name" value="RelE-like"/>
    <property type="match status" value="1"/>
</dbReference>
<dbReference type="EMBL" id="CP119311">
    <property type="protein sequence ID" value="WEK34426.1"/>
    <property type="molecule type" value="Genomic_DNA"/>
</dbReference>
<dbReference type="Pfam" id="PF05015">
    <property type="entry name" value="HigB-like_toxin"/>
    <property type="match status" value="1"/>
</dbReference>
<accession>A0AAJ5WPB2</accession>
<reference evidence="2" key="1">
    <citation type="submission" date="2023-03" db="EMBL/GenBank/DDBJ databases">
        <title>Andean soil-derived lignocellulolytic bacterial consortium as a source of novel taxa and putative plastic-active enzymes.</title>
        <authorList>
            <person name="Diaz-Garcia L."/>
            <person name="Chuvochina M."/>
            <person name="Feuerriegel G."/>
            <person name="Bunk B."/>
            <person name="Sproer C."/>
            <person name="Streit W.R."/>
            <person name="Rodriguez L.M."/>
            <person name="Overmann J."/>
            <person name="Jimenez D.J."/>
        </authorList>
    </citation>
    <scope>NUCLEOTIDE SEQUENCE</scope>
    <source>
        <strain evidence="2">MAG 7</strain>
    </source>
</reference>
<proteinExistence type="predicted"/>
<evidence type="ECO:0000256" key="1">
    <source>
        <dbReference type="ARBA" id="ARBA00022649"/>
    </source>
</evidence>
<dbReference type="InterPro" id="IPR007711">
    <property type="entry name" value="HigB-1"/>
</dbReference>
<keyword evidence="1" id="KW-1277">Toxin-antitoxin system</keyword>
<name>A0AAJ5WPB2_9BACT</name>